<dbReference type="RefSeq" id="WP_138165432.1">
    <property type="nucleotide sequence ID" value="NZ_VAUA01000016.1"/>
</dbReference>
<dbReference type="EMBL" id="VAUA01000016">
    <property type="protein sequence ID" value="TLP55307.1"/>
    <property type="molecule type" value="Genomic_DNA"/>
</dbReference>
<dbReference type="Proteomes" id="UP000305041">
    <property type="component" value="Unassembled WGS sequence"/>
</dbReference>
<proteinExistence type="predicted"/>
<evidence type="ECO:0008006" key="3">
    <source>
        <dbReference type="Google" id="ProtNLM"/>
    </source>
</evidence>
<evidence type="ECO:0000313" key="2">
    <source>
        <dbReference type="Proteomes" id="UP000305041"/>
    </source>
</evidence>
<reference evidence="1 2" key="1">
    <citation type="submission" date="2019-05" db="EMBL/GenBank/DDBJ databases">
        <title>Draft genome sequence of Pelagicola sp. DSW4-44.</title>
        <authorList>
            <person name="Oh J."/>
        </authorList>
    </citation>
    <scope>NUCLEOTIDE SEQUENCE [LARGE SCALE GENOMIC DNA]</scope>
    <source>
        <strain evidence="1 2">DSW4-44</strain>
    </source>
</reference>
<keyword evidence="2" id="KW-1185">Reference proteome</keyword>
<gene>
    <name evidence="1" type="ORF">FEE96_22805</name>
</gene>
<organism evidence="1 2">
    <name type="scientific">Parasedimentitalea maritima</name>
    <dbReference type="NCBI Taxonomy" id="2578117"/>
    <lineage>
        <taxon>Bacteria</taxon>
        <taxon>Pseudomonadati</taxon>
        <taxon>Pseudomonadota</taxon>
        <taxon>Alphaproteobacteria</taxon>
        <taxon>Rhodobacterales</taxon>
        <taxon>Paracoccaceae</taxon>
        <taxon>Parasedimentitalea</taxon>
    </lineage>
</organism>
<accession>A0ABY2UTS4</accession>
<protein>
    <recommendedName>
        <fullName evidence="3">Sugar O-methyltransferase</fullName>
    </recommendedName>
</protein>
<evidence type="ECO:0000313" key="1">
    <source>
        <dbReference type="EMBL" id="TLP55307.1"/>
    </source>
</evidence>
<comment type="caution">
    <text evidence="1">The sequence shown here is derived from an EMBL/GenBank/DDBJ whole genome shotgun (WGS) entry which is preliminary data.</text>
</comment>
<name>A0ABY2UTS4_9RHOB</name>
<sequence>MYTFDRAFFQDPSLPYSSISWASDLPIPDIKDAQLAERLLKAYDHTMEFESSLAINNSEKIDNVDLWNAILRDHMNPLWTAIQDRNANDLAKELREFGKNYTWFGGINLGLDGYCHWEPTEEFASHLYWDKLVTFAVSLGILPVEGVENGPSGNWGSNLKENDPAELLSKIESKIGFPIARREVALPTFGLSIDDRLIHYRHINAAYVANRILNLTPKDTGTPSIVEIGGGLGLIADYCLQARPCYYRIYDLPITNLLAGWFLLKSTGEKNIELFGENSPLQHKISILPGTSLQQGDFQNVDMFVNLDSFPEIHREKATPYLEEMKSSKLSAKFLSVNHEHLLPFSEDGHHLRVMDLIDEIGGFQSIARSPYWLRTGYVEELYERTCEASMKTEKTMSILEKIKRYLRS</sequence>